<dbReference type="PANTHER" id="PTHR43083:SF4">
    <property type="entry name" value="N-GLYCOSYL-TRANSFERASE (AFU_ORTHOLOGUE AFUA_4G06870)"/>
    <property type="match status" value="1"/>
</dbReference>
<dbReference type="GO" id="GO:0000009">
    <property type="term" value="F:alpha-1,6-mannosyltransferase activity"/>
    <property type="evidence" value="ECO:0007669"/>
    <property type="project" value="TreeGrafter"/>
</dbReference>
<feature type="region of interest" description="Disordered" evidence="8">
    <location>
        <begin position="73"/>
        <end position="121"/>
    </location>
</feature>
<keyword evidence="3" id="KW-0735">Signal-anchor</keyword>
<evidence type="ECO:0000256" key="6">
    <source>
        <dbReference type="ARBA" id="ARBA00023136"/>
    </source>
</evidence>
<dbReference type="InterPro" id="IPR052086">
    <property type="entry name" value="Mannan_Polymerase_Subunit"/>
</dbReference>
<name>A0A9P4WHC2_9PLEO</name>
<dbReference type="GO" id="GO:0006487">
    <property type="term" value="P:protein N-linked glycosylation"/>
    <property type="evidence" value="ECO:0007669"/>
    <property type="project" value="TreeGrafter"/>
</dbReference>
<dbReference type="InterPro" id="IPR029044">
    <property type="entry name" value="Nucleotide-diphossugar_trans"/>
</dbReference>
<keyword evidence="6" id="KW-0472">Membrane</keyword>
<evidence type="ECO:0000256" key="1">
    <source>
        <dbReference type="ARBA" id="ARBA00004323"/>
    </source>
</evidence>
<dbReference type="Pfam" id="PF03452">
    <property type="entry name" value="Anp1"/>
    <property type="match status" value="1"/>
</dbReference>
<dbReference type="Gene3D" id="3.90.550.10">
    <property type="entry name" value="Spore Coat Polysaccharide Biosynthesis Protein SpsA, Chain A"/>
    <property type="match status" value="1"/>
</dbReference>
<dbReference type="GO" id="GO:0000032">
    <property type="term" value="P:cell wall mannoprotein biosynthetic process"/>
    <property type="evidence" value="ECO:0007669"/>
    <property type="project" value="TreeGrafter"/>
</dbReference>
<dbReference type="Proteomes" id="UP000758155">
    <property type="component" value="Unassembled WGS sequence"/>
</dbReference>
<evidence type="ECO:0000256" key="3">
    <source>
        <dbReference type="ARBA" id="ARBA00022968"/>
    </source>
</evidence>
<dbReference type="GO" id="GO:0000136">
    <property type="term" value="C:mannan polymerase complex"/>
    <property type="evidence" value="ECO:0007669"/>
    <property type="project" value="TreeGrafter"/>
</dbReference>
<sequence length="541" mass="61202">MDEAGRCCVERLRRLEWDQAVKFWERNCLPVNPSLLPRAFPHSRNVLARLSFLATAPLATVNVTTFATSAHRATTTTLASPESPSPPLHTQRQRRNTGDIRARSSSIRISQARGEEAEDKQPAGFASLKMLPQMVAGKGGYSWKAAKARIPPYRQITNTVRSPRFLVPLAIITAIVLLWRSMGSAASEVQRFYCFGPSKPPMRMTPNENEEWYGHLTTPVVFNHRKPIEINSTEIQHINLDPVKSTVDAVKNREKILILTPLRDASYYLAKYFDLLTQLTYPHELIDLAFLVGDTTDDTMAALAMELERVQNNPEIAFRSTMIVEKSFGVTGYGQSVEERHGFAAQGPRRKAMGKARNYLLATALKPDHSWVYWRDVDIVENPPNIIEDFVQHDRDILVPNIWFHRYKEEKGKMVDIEGRFDYNSWQESPDALKLAASLDKDVVLAEGYKEYKTNRIYMAKMGDRHANPHEEIKLDGIGGVNIVVKADVHRSGINFPAYAFENQAETEGFAKMAKRAGYGVYGLPNYVVWHIDTDEKPGNA</sequence>
<comment type="subcellular location">
    <subcellularLocation>
        <location evidence="1">Golgi apparatus membrane</location>
        <topology evidence="1">Single-pass type II membrane protein</topology>
    </subcellularLocation>
</comment>
<organism evidence="9 10">
    <name type="scientific">Didymella heteroderae</name>
    <dbReference type="NCBI Taxonomy" id="1769908"/>
    <lineage>
        <taxon>Eukaryota</taxon>
        <taxon>Fungi</taxon>
        <taxon>Dikarya</taxon>
        <taxon>Ascomycota</taxon>
        <taxon>Pezizomycotina</taxon>
        <taxon>Dothideomycetes</taxon>
        <taxon>Pleosporomycetidae</taxon>
        <taxon>Pleosporales</taxon>
        <taxon>Pleosporineae</taxon>
        <taxon>Didymellaceae</taxon>
        <taxon>Didymella</taxon>
    </lineage>
</organism>
<dbReference type="SUPFAM" id="SSF53448">
    <property type="entry name" value="Nucleotide-diphospho-sugar transferases"/>
    <property type="match status" value="1"/>
</dbReference>
<evidence type="ECO:0000256" key="5">
    <source>
        <dbReference type="ARBA" id="ARBA00023034"/>
    </source>
</evidence>
<proteinExistence type="inferred from homology"/>
<keyword evidence="10" id="KW-1185">Reference proteome</keyword>
<protein>
    <recommendedName>
        <fullName evidence="11">Transferase</fullName>
    </recommendedName>
</protein>
<accession>A0A9P4WHC2</accession>
<feature type="compositionally biased region" description="Low complexity" evidence="8">
    <location>
        <begin position="103"/>
        <end position="112"/>
    </location>
</feature>
<dbReference type="OrthoDB" id="204164at2759"/>
<evidence type="ECO:0000256" key="7">
    <source>
        <dbReference type="ARBA" id="ARBA00037964"/>
    </source>
</evidence>
<evidence type="ECO:0000313" key="9">
    <source>
        <dbReference type="EMBL" id="KAF3032297.1"/>
    </source>
</evidence>
<evidence type="ECO:0000256" key="2">
    <source>
        <dbReference type="ARBA" id="ARBA00022692"/>
    </source>
</evidence>
<evidence type="ECO:0008006" key="11">
    <source>
        <dbReference type="Google" id="ProtNLM"/>
    </source>
</evidence>
<comment type="similarity">
    <text evidence="7">Belongs to the ANP1/MMN9/VAN1 family.</text>
</comment>
<evidence type="ECO:0000256" key="4">
    <source>
        <dbReference type="ARBA" id="ARBA00022989"/>
    </source>
</evidence>
<dbReference type="EMBL" id="SWKV01000105">
    <property type="protein sequence ID" value="KAF3032297.1"/>
    <property type="molecule type" value="Genomic_DNA"/>
</dbReference>
<feature type="compositionally biased region" description="Polar residues" evidence="8">
    <location>
        <begin position="73"/>
        <end position="82"/>
    </location>
</feature>
<keyword evidence="5" id="KW-0333">Golgi apparatus</keyword>
<dbReference type="AlphaFoldDB" id="A0A9P4WHC2"/>
<keyword evidence="4" id="KW-1133">Transmembrane helix</keyword>
<reference evidence="9" key="1">
    <citation type="submission" date="2019-04" db="EMBL/GenBank/DDBJ databases">
        <title>Sequencing of skin fungus with MAO and IRED activity.</title>
        <authorList>
            <person name="Marsaioli A.J."/>
            <person name="Bonatto J.M.C."/>
            <person name="Reis Junior O."/>
        </authorList>
    </citation>
    <scope>NUCLEOTIDE SEQUENCE</scope>
    <source>
        <strain evidence="9">28M1</strain>
    </source>
</reference>
<dbReference type="FunFam" id="3.90.550.10:FF:000017">
    <property type="entry name" value="Mannan polymerase II complex ANP1 subunit"/>
    <property type="match status" value="1"/>
</dbReference>
<comment type="caution">
    <text evidence="9">The sequence shown here is derived from an EMBL/GenBank/DDBJ whole genome shotgun (WGS) entry which is preliminary data.</text>
</comment>
<gene>
    <name evidence="9" type="ORF">E8E12_002637</name>
</gene>
<evidence type="ECO:0000256" key="8">
    <source>
        <dbReference type="SAM" id="MobiDB-lite"/>
    </source>
</evidence>
<keyword evidence="2" id="KW-0812">Transmembrane</keyword>
<dbReference type="PANTHER" id="PTHR43083">
    <property type="entry name" value="MANNAN POLYMERASE II"/>
    <property type="match status" value="1"/>
</dbReference>
<evidence type="ECO:0000313" key="10">
    <source>
        <dbReference type="Proteomes" id="UP000758155"/>
    </source>
</evidence>